<gene>
    <name evidence="3" type="ORF">ACETWP_16460</name>
</gene>
<dbReference type="InterPro" id="IPR030395">
    <property type="entry name" value="GP_PDE_dom"/>
</dbReference>
<accession>A0ABV4UVF4</accession>
<keyword evidence="4" id="KW-1185">Reference proteome</keyword>
<dbReference type="CDD" id="cd08561">
    <property type="entry name" value="GDPD_cytoplasmic_ScUgpQ2_like"/>
    <property type="match status" value="1"/>
</dbReference>
<evidence type="ECO:0000313" key="4">
    <source>
        <dbReference type="Proteomes" id="UP001575652"/>
    </source>
</evidence>
<dbReference type="RefSeq" id="WP_373973358.1">
    <property type="nucleotide sequence ID" value="NZ_JBHDLJ010000019.1"/>
</dbReference>
<dbReference type="Gene3D" id="3.20.20.190">
    <property type="entry name" value="Phosphatidylinositol (PI) phosphodiesterase"/>
    <property type="match status" value="1"/>
</dbReference>
<dbReference type="SUPFAM" id="SSF51695">
    <property type="entry name" value="PLC-like phosphodiesterases"/>
    <property type="match status" value="1"/>
</dbReference>
<protein>
    <submittedName>
        <fullName evidence="3">Glycerophosphodiester phosphodiesterase</fullName>
    </submittedName>
</protein>
<evidence type="ECO:0000259" key="2">
    <source>
        <dbReference type="PROSITE" id="PS51704"/>
    </source>
</evidence>
<reference evidence="3 4" key="1">
    <citation type="submission" date="2024-09" db="EMBL/GenBank/DDBJ databases">
        <authorList>
            <person name="Salinas-Garcia M.A."/>
            <person name="Prieme A."/>
        </authorList>
    </citation>
    <scope>NUCLEOTIDE SEQUENCE [LARGE SCALE GENOMIC DNA]</scope>
    <source>
        <strain evidence="3 4">DSM 21081</strain>
    </source>
</reference>
<dbReference type="EMBL" id="JBHDLJ010000019">
    <property type="protein sequence ID" value="MFB0836183.1"/>
    <property type="molecule type" value="Genomic_DNA"/>
</dbReference>
<comment type="caution">
    <text evidence="3">The sequence shown here is derived from an EMBL/GenBank/DDBJ whole genome shotgun (WGS) entry which is preliminary data.</text>
</comment>
<dbReference type="PANTHER" id="PTHR43805">
    <property type="entry name" value="GLYCEROPHOSPHORYL DIESTER PHOSPHODIESTERASE"/>
    <property type="match status" value="1"/>
</dbReference>
<proteinExistence type="predicted"/>
<feature type="compositionally biased region" description="Pro residues" evidence="1">
    <location>
        <begin position="17"/>
        <end position="29"/>
    </location>
</feature>
<feature type="domain" description="GP-PDE" evidence="2">
    <location>
        <begin position="34"/>
        <end position="271"/>
    </location>
</feature>
<evidence type="ECO:0000313" key="3">
    <source>
        <dbReference type="EMBL" id="MFB0836183.1"/>
    </source>
</evidence>
<feature type="region of interest" description="Disordered" evidence="1">
    <location>
        <begin position="1"/>
        <end position="29"/>
    </location>
</feature>
<evidence type="ECO:0000256" key="1">
    <source>
        <dbReference type="SAM" id="MobiDB-lite"/>
    </source>
</evidence>
<organism evidence="3 4">
    <name type="scientific">Arthrobacter halodurans</name>
    <dbReference type="NCBI Taxonomy" id="516699"/>
    <lineage>
        <taxon>Bacteria</taxon>
        <taxon>Bacillati</taxon>
        <taxon>Actinomycetota</taxon>
        <taxon>Actinomycetes</taxon>
        <taxon>Micrococcales</taxon>
        <taxon>Micrococcaceae</taxon>
        <taxon>Arthrobacter</taxon>
    </lineage>
</organism>
<name>A0ABV4UVF4_9MICC</name>
<dbReference type="PROSITE" id="PS51704">
    <property type="entry name" value="GP_PDE"/>
    <property type="match status" value="1"/>
</dbReference>
<dbReference type="Proteomes" id="UP001575652">
    <property type="component" value="Unassembled WGS sequence"/>
</dbReference>
<dbReference type="PROSITE" id="PS50007">
    <property type="entry name" value="PIPLC_X_DOMAIN"/>
    <property type="match status" value="1"/>
</dbReference>
<dbReference type="PANTHER" id="PTHR43805:SF1">
    <property type="entry name" value="GP-PDE DOMAIN-CONTAINING PROTEIN"/>
    <property type="match status" value="1"/>
</dbReference>
<sequence>MRSHRAADVPFLRQPLTDPPAPAPGPGSVPAPWPLAFAHRGFAPRGEENTMAAFRAAVGLGFRYLELDVRASRDGRLMVFHDETLDRVTDGSGRLGDHAFGELRRLRVAGREPIPAFEELLAEWPDVRLNVDVKDARSAALLARAVALHGAQDRVLVASFADSRRRRLLRELGVPIATSGGAPTIALATFLGPLGLMPVLRPLLRGVAALQVPVRHGSVTVVTPGFVRRAHAAGLHVHVWVVDRPDEMHRLLDLGVDGLMSDRADVLAAVMAERGCWPQRPLDRGADRSGAP</sequence>
<dbReference type="Pfam" id="PF03009">
    <property type="entry name" value="GDPD"/>
    <property type="match status" value="1"/>
</dbReference>
<dbReference type="InterPro" id="IPR017946">
    <property type="entry name" value="PLC-like_Pdiesterase_TIM-brl"/>
</dbReference>